<organism evidence="11 12">
    <name type="scientific">Natrinema soli</name>
    <dbReference type="NCBI Taxonomy" id="1930624"/>
    <lineage>
        <taxon>Archaea</taxon>
        <taxon>Methanobacteriati</taxon>
        <taxon>Methanobacteriota</taxon>
        <taxon>Stenosarchaea group</taxon>
        <taxon>Halobacteria</taxon>
        <taxon>Halobacteriales</taxon>
        <taxon>Natrialbaceae</taxon>
        <taxon>Natrinema</taxon>
    </lineage>
</organism>
<dbReference type="Gene3D" id="1.20.5.170">
    <property type="match status" value="1"/>
</dbReference>
<keyword evidence="12" id="KW-1185">Reference proteome</keyword>
<dbReference type="RefSeq" id="WP_273738107.1">
    <property type="nucleotide sequence ID" value="NZ_JAQIVI010000123.1"/>
</dbReference>
<evidence type="ECO:0000259" key="10">
    <source>
        <dbReference type="SMART" id="SM01194"/>
    </source>
</evidence>
<dbReference type="InterPro" id="IPR042226">
    <property type="entry name" value="eFR1_2_sf"/>
</dbReference>
<evidence type="ECO:0000256" key="3">
    <source>
        <dbReference type="ARBA" id="ARBA00005326"/>
    </source>
</evidence>
<evidence type="ECO:0000256" key="6">
    <source>
        <dbReference type="ARBA" id="ARBA00022490"/>
    </source>
</evidence>
<dbReference type="FunFam" id="3.30.960.10:FF:000003">
    <property type="entry name" value="Peptide chain release factor subunit 1"/>
    <property type="match status" value="1"/>
</dbReference>
<evidence type="ECO:0000256" key="5">
    <source>
        <dbReference type="ARBA" id="ARBA00019723"/>
    </source>
</evidence>
<evidence type="ECO:0000256" key="1">
    <source>
        <dbReference type="ARBA" id="ARBA00002832"/>
    </source>
</evidence>
<gene>
    <name evidence="9 11" type="primary">prf1</name>
    <name evidence="11" type="ORF">ACFQE6_08570</name>
</gene>
<dbReference type="NCBIfam" id="TIGR03676">
    <property type="entry name" value="aRF1_eRF1"/>
    <property type="match status" value="1"/>
</dbReference>
<protein>
    <recommendedName>
        <fullName evidence="5 9">Peptide chain release factor subunit 1</fullName>
    </recommendedName>
    <alternativeName>
        <fullName evidence="8 9">Translation termination factor aRF1</fullName>
    </alternativeName>
</protein>
<proteinExistence type="inferred from homology"/>
<evidence type="ECO:0000313" key="11">
    <source>
        <dbReference type="EMBL" id="MFC6765060.1"/>
    </source>
</evidence>
<comment type="subunit">
    <text evidence="4 9">Heterodimer of two subunits, one of which binds GTP.</text>
</comment>
<dbReference type="InterPro" id="IPR004403">
    <property type="entry name" value="Peptide_chain-rel_eRF1/aRF1"/>
</dbReference>
<dbReference type="SUPFAM" id="SSF55315">
    <property type="entry name" value="L30e-like"/>
    <property type="match status" value="1"/>
</dbReference>
<evidence type="ECO:0000256" key="7">
    <source>
        <dbReference type="ARBA" id="ARBA00022917"/>
    </source>
</evidence>
<dbReference type="GO" id="GO:0005737">
    <property type="term" value="C:cytoplasm"/>
    <property type="evidence" value="ECO:0007669"/>
    <property type="project" value="UniProtKB-SubCell"/>
</dbReference>
<evidence type="ECO:0000256" key="2">
    <source>
        <dbReference type="ARBA" id="ARBA00004496"/>
    </source>
</evidence>
<dbReference type="InterPro" id="IPR024049">
    <property type="entry name" value="eRF1_1_sf"/>
</dbReference>
<dbReference type="Proteomes" id="UP001596383">
    <property type="component" value="Unassembled WGS sequence"/>
</dbReference>
<evidence type="ECO:0000256" key="8">
    <source>
        <dbReference type="ARBA" id="ARBA00031168"/>
    </source>
</evidence>
<comment type="caution">
    <text evidence="11">The sequence shown here is derived from an EMBL/GenBank/DDBJ whole genome shotgun (WGS) entry which is preliminary data.</text>
</comment>
<comment type="similarity">
    <text evidence="3 9">Belongs to the eukaryotic release factor 1 family.</text>
</comment>
<dbReference type="Pfam" id="PF03463">
    <property type="entry name" value="eRF1_1"/>
    <property type="match status" value="1"/>
</dbReference>
<comment type="function">
    <text evidence="1 9">Directs the termination of nascent peptide synthesis (translation) in response to the termination codons UAA, UAG and UGA.</text>
</comment>
<dbReference type="InterPro" id="IPR029064">
    <property type="entry name" value="Ribosomal_eL30-like_sf"/>
</dbReference>
<dbReference type="SUPFAM" id="SSF55481">
    <property type="entry name" value="N-terminal domain of eukaryotic peptide chain release factor subunit 1, ERF1"/>
    <property type="match status" value="1"/>
</dbReference>
<accession>A0ABD5SID8</accession>
<reference evidence="11 12" key="1">
    <citation type="journal article" date="2019" name="Int. J. Syst. Evol. Microbiol.">
        <title>The Global Catalogue of Microorganisms (GCM) 10K type strain sequencing project: providing services to taxonomists for standard genome sequencing and annotation.</title>
        <authorList>
            <consortium name="The Broad Institute Genomics Platform"/>
            <consortium name="The Broad Institute Genome Sequencing Center for Infectious Disease"/>
            <person name="Wu L."/>
            <person name="Ma J."/>
        </authorList>
    </citation>
    <scope>NUCLEOTIDE SEQUENCE [LARGE SCALE GENOMIC DNA]</scope>
    <source>
        <strain evidence="11 12">LMG 29247</strain>
    </source>
</reference>
<dbReference type="AlphaFoldDB" id="A0ABD5SID8"/>
<dbReference type="Gene3D" id="3.30.420.60">
    <property type="entry name" value="eRF1 domain 2"/>
    <property type="match status" value="1"/>
</dbReference>
<dbReference type="HAMAP" id="MF_00424">
    <property type="entry name" value="Rel_fact_arch_1"/>
    <property type="match status" value="1"/>
</dbReference>
<feature type="domain" description="eRF1/Pelota-like N-terminal" evidence="10">
    <location>
        <begin position="6"/>
        <end position="143"/>
    </location>
</feature>
<dbReference type="FunFam" id="3.30.420.60:FF:000003">
    <property type="entry name" value="Peptide chain release factor subunit 1"/>
    <property type="match status" value="1"/>
</dbReference>
<name>A0ABD5SID8_9EURY</name>
<evidence type="ECO:0000256" key="9">
    <source>
        <dbReference type="HAMAP-Rule" id="MF_00424"/>
    </source>
</evidence>
<comment type="subcellular location">
    <subcellularLocation>
        <location evidence="2 9">Cytoplasm</location>
    </subcellularLocation>
</comment>
<dbReference type="InterPro" id="IPR005141">
    <property type="entry name" value="eRF1_2"/>
</dbReference>
<dbReference type="GO" id="GO:0016149">
    <property type="term" value="F:translation release factor activity, codon specific"/>
    <property type="evidence" value="ECO:0007669"/>
    <property type="project" value="UniProtKB-UniRule"/>
</dbReference>
<dbReference type="EMBL" id="JBHSWV010000123">
    <property type="protein sequence ID" value="MFC6765060.1"/>
    <property type="molecule type" value="Genomic_DNA"/>
</dbReference>
<evidence type="ECO:0000313" key="12">
    <source>
        <dbReference type="Proteomes" id="UP001596383"/>
    </source>
</evidence>
<sequence>MSQEGEQEHSDRKKYEFRKVIEDLKDYDGSGTQLVTIYIPDDRQISDVVQHVTQEHSEAANIKSKQTRTAVQDALTSIKDRLRYFDTFPPENGIVLFSGAVDSGGGRTDMVTKVLESPPQPIESFRYHCDSDFLTEPLEEMLADKGLYGLIVLDRREANVGWLKGKRIEPVKSASSLVPGKQRKGGQSAQRFARLRLEAIDNFYQEVAGMANDLFVSRRHELDGILVGGPSPTKDEFLDGDYLHHELQDSVLGKFDVAYTDESGLKDLVDNAEDALADAEVMKDKKVMEEFFEELNAGDLATYGFEPTRRNLMMGSVDRLLISEDLRKDVITYDCPDCGTTEREVVDRRKSTPTHTCTECGTDVEATEEDREDAIDHLIDIAEQRGTETKFISTDFEKGEQLLNAFGGFAGILRYSTGV</sequence>
<dbReference type="PANTHER" id="PTHR10113">
    <property type="entry name" value="PEPTIDE CHAIN RELEASE FACTOR SUBUNIT 1"/>
    <property type="match status" value="1"/>
</dbReference>
<keyword evidence="6 9" id="KW-0963">Cytoplasm</keyword>
<dbReference type="InterPro" id="IPR005142">
    <property type="entry name" value="eRF1_3"/>
</dbReference>
<dbReference type="SMART" id="SM01194">
    <property type="entry name" value="eRF1_1"/>
    <property type="match status" value="1"/>
</dbReference>
<evidence type="ECO:0000256" key="4">
    <source>
        <dbReference type="ARBA" id="ARBA00011520"/>
    </source>
</evidence>
<dbReference type="InterPro" id="IPR005140">
    <property type="entry name" value="eRF1_Pelota-like_N"/>
</dbReference>
<keyword evidence="7 9" id="KW-0648">Protein biosynthesis</keyword>
<dbReference type="SUPFAM" id="SSF53137">
    <property type="entry name" value="Translational machinery components"/>
    <property type="match status" value="1"/>
</dbReference>
<dbReference type="Pfam" id="PF03465">
    <property type="entry name" value="eRF1_3"/>
    <property type="match status" value="1"/>
</dbReference>
<dbReference type="Gene3D" id="3.30.1330.30">
    <property type="match status" value="1"/>
</dbReference>
<dbReference type="InterPro" id="IPR020918">
    <property type="entry name" value="Peptide_chain-rel_aRF1"/>
</dbReference>
<dbReference type="Pfam" id="PF03464">
    <property type="entry name" value="eRF1_2"/>
    <property type="match status" value="1"/>
</dbReference>
<dbReference type="Gene3D" id="3.30.960.10">
    <property type="entry name" value="eRF1 domain 1"/>
    <property type="match status" value="1"/>
</dbReference>